<dbReference type="SUPFAM" id="SSF46894">
    <property type="entry name" value="C-terminal effector domain of the bipartite response regulators"/>
    <property type="match status" value="1"/>
</dbReference>
<sequence length="537" mass="58447">MSTSNTPTIWAPASGEFPIFAKQLRLGEFVATLALAQDNAFGQPLESQLRSCLLAAWICDAAGFEKPVRDTVYWVALLRYIGCTGHAHEVATAFGDEIAIRAQTLVHDAANPAEVMHDVVAFATAGRTKEESEQIVRMIQQTAHEWAVHNFKSGCEVADMLAQRLDFGSDVRDALRFTFERWNGNGFPTHASGQAIPLPMRVVHLSQDMEAIGRLFSPAKAIDAARDRRDRTYDPALADVFVAHGSAWFDKLAKTEPWDAVLDLEPEPRRLLNGEALDNALTVAADFIDMKSPYMGGHSRRCAQLSADAARVLGLTDDAVTTVRRAALVHDFGTTAVSNSILDKRGPLTRAEFDRVELHPMLTDQMLRRSAALAALNPVASAHHEKCDGSGYHRRVHADHGDPAACVLAATEIYVGMTSDRADRASFTAEAAAAELRRLASRGVLDLRATNSVLEAAGHGDSKAPAPSRPKNPGGLSHREVDVLRLAARGLTTQEIADRLFISPKTADHHIQHIYNKITVSTRAAAALWAMQNAVIQ</sequence>
<proteinExistence type="predicted"/>
<dbReference type="OrthoDB" id="9804747at2"/>
<dbReference type="CDD" id="cd06170">
    <property type="entry name" value="LuxR_C_like"/>
    <property type="match status" value="1"/>
</dbReference>
<feature type="domain" description="HD-GYP" evidence="3">
    <location>
        <begin position="273"/>
        <end position="468"/>
    </location>
</feature>
<dbReference type="Pfam" id="PF00196">
    <property type="entry name" value="GerE"/>
    <property type="match status" value="1"/>
</dbReference>
<reference evidence="5" key="1">
    <citation type="submission" date="2018-02" db="EMBL/GenBank/DDBJ databases">
        <authorList>
            <person name="Hausmann B."/>
        </authorList>
    </citation>
    <scope>NUCLEOTIDE SEQUENCE [LARGE SCALE GENOMIC DNA]</scope>
    <source>
        <strain evidence="5">Peat soil MAG SbA5</strain>
    </source>
</reference>
<dbReference type="InterPro" id="IPR052020">
    <property type="entry name" value="Cyclic_di-GMP/3'3'-cGAMP_PDE"/>
</dbReference>
<dbReference type="InterPro" id="IPR036388">
    <property type="entry name" value="WH-like_DNA-bd_sf"/>
</dbReference>
<feature type="domain" description="HTH luxR-type" evidence="2">
    <location>
        <begin position="469"/>
        <end position="534"/>
    </location>
</feature>
<dbReference type="PROSITE" id="PS50043">
    <property type="entry name" value="HTH_LUXR_2"/>
    <property type="match status" value="1"/>
</dbReference>
<dbReference type="Gene3D" id="1.10.10.10">
    <property type="entry name" value="Winged helix-like DNA-binding domain superfamily/Winged helix DNA-binding domain"/>
    <property type="match status" value="1"/>
</dbReference>
<dbReference type="PANTHER" id="PTHR45228">
    <property type="entry name" value="CYCLIC DI-GMP PHOSPHODIESTERASE TM_0186-RELATED"/>
    <property type="match status" value="1"/>
</dbReference>
<name>A0A2N9L3R1_9BACT</name>
<evidence type="ECO:0000313" key="5">
    <source>
        <dbReference type="Proteomes" id="UP000239735"/>
    </source>
</evidence>
<dbReference type="CDD" id="cd00077">
    <property type="entry name" value="HDc"/>
    <property type="match status" value="1"/>
</dbReference>
<dbReference type="InterPro" id="IPR003607">
    <property type="entry name" value="HD/PDEase_dom"/>
</dbReference>
<dbReference type="InterPro" id="IPR037522">
    <property type="entry name" value="HD_GYP_dom"/>
</dbReference>
<evidence type="ECO:0000259" key="2">
    <source>
        <dbReference type="PROSITE" id="PS50043"/>
    </source>
</evidence>
<evidence type="ECO:0000256" key="1">
    <source>
        <dbReference type="SAM" id="MobiDB-lite"/>
    </source>
</evidence>
<evidence type="ECO:0000313" key="4">
    <source>
        <dbReference type="EMBL" id="SPE17942.1"/>
    </source>
</evidence>
<dbReference type="EMBL" id="OKRB01000024">
    <property type="protein sequence ID" value="SPE17942.1"/>
    <property type="molecule type" value="Genomic_DNA"/>
</dbReference>
<dbReference type="InterPro" id="IPR016032">
    <property type="entry name" value="Sig_transdc_resp-reg_C-effctor"/>
</dbReference>
<dbReference type="PRINTS" id="PR00038">
    <property type="entry name" value="HTHLUXR"/>
</dbReference>
<gene>
    <name evidence="4" type="ORF">SBA5_120018</name>
</gene>
<organism evidence="4 5">
    <name type="scientific">Candidatus Sulfuritelmatomonas gaucii</name>
    <dbReference type="NCBI Taxonomy" id="2043161"/>
    <lineage>
        <taxon>Bacteria</taxon>
        <taxon>Pseudomonadati</taxon>
        <taxon>Acidobacteriota</taxon>
        <taxon>Terriglobia</taxon>
        <taxon>Terriglobales</taxon>
        <taxon>Acidobacteriaceae</taxon>
        <taxon>Candidatus Sulfuritelmatomonas</taxon>
    </lineage>
</organism>
<dbReference type="GO" id="GO:0006355">
    <property type="term" value="P:regulation of DNA-templated transcription"/>
    <property type="evidence" value="ECO:0007669"/>
    <property type="project" value="InterPro"/>
</dbReference>
<dbReference type="SMART" id="SM00421">
    <property type="entry name" value="HTH_LUXR"/>
    <property type="match status" value="1"/>
</dbReference>
<protein>
    <submittedName>
        <fullName evidence="4">Transcriptional regulator, LuxR family</fullName>
    </submittedName>
</protein>
<accession>A0A2N9L3R1</accession>
<dbReference type="AlphaFoldDB" id="A0A2N9L3R1"/>
<dbReference type="PROSITE" id="PS51832">
    <property type="entry name" value="HD_GYP"/>
    <property type="match status" value="1"/>
</dbReference>
<dbReference type="Proteomes" id="UP000239735">
    <property type="component" value="Unassembled WGS sequence"/>
</dbReference>
<dbReference type="Gene3D" id="1.10.3210.10">
    <property type="entry name" value="Hypothetical protein af1432"/>
    <property type="match status" value="2"/>
</dbReference>
<evidence type="ECO:0000259" key="3">
    <source>
        <dbReference type="PROSITE" id="PS51832"/>
    </source>
</evidence>
<dbReference type="SUPFAM" id="SSF109604">
    <property type="entry name" value="HD-domain/PDEase-like"/>
    <property type="match status" value="1"/>
</dbReference>
<dbReference type="GO" id="GO:0003677">
    <property type="term" value="F:DNA binding"/>
    <property type="evidence" value="ECO:0007669"/>
    <property type="project" value="InterPro"/>
</dbReference>
<dbReference type="Pfam" id="PF13487">
    <property type="entry name" value="HD_5"/>
    <property type="match status" value="1"/>
</dbReference>
<dbReference type="InterPro" id="IPR000792">
    <property type="entry name" value="Tscrpt_reg_LuxR_C"/>
</dbReference>
<feature type="region of interest" description="Disordered" evidence="1">
    <location>
        <begin position="456"/>
        <end position="477"/>
    </location>
</feature>